<dbReference type="EMBL" id="AVOT02038793">
    <property type="protein sequence ID" value="MBW0533732.1"/>
    <property type="molecule type" value="Genomic_DNA"/>
</dbReference>
<dbReference type="InterPro" id="IPR004242">
    <property type="entry name" value="Transposase_21"/>
</dbReference>
<dbReference type="AlphaFoldDB" id="A0A9Q3FB93"/>
<name>A0A9Q3FB93_9BASI</name>
<dbReference type="Proteomes" id="UP000765509">
    <property type="component" value="Unassembled WGS sequence"/>
</dbReference>
<keyword evidence="3" id="KW-1185">Reference proteome</keyword>
<evidence type="ECO:0000313" key="2">
    <source>
        <dbReference type="EMBL" id="MBW0533732.1"/>
    </source>
</evidence>
<dbReference type="PANTHER" id="PTHR46579">
    <property type="entry name" value="F5/8 TYPE C DOMAIN-CONTAINING PROTEIN-RELATED"/>
    <property type="match status" value="1"/>
</dbReference>
<dbReference type="PANTHER" id="PTHR46579:SF1">
    <property type="entry name" value="F5_8 TYPE C DOMAIN-CONTAINING PROTEIN"/>
    <property type="match status" value="1"/>
</dbReference>
<feature type="compositionally biased region" description="Polar residues" evidence="1">
    <location>
        <begin position="538"/>
        <end position="547"/>
    </location>
</feature>
<feature type="region of interest" description="Disordered" evidence="1">
    <location>
        <begin position="520"/>
        <end position="550"/>
    </location>
</feature>
<protein>
    <recommendedName>
        <fullName evidence="4">Transposase domain-containing protein</fullName>
    </recommendedName>
</protein>
<reference evidence="2" key="1">
    <citation type="submission" date="2021-03" db="EMBL/GenBank/DDBJ databases">
        <title>Draft genome sequence of rust myrtle Austropuccinia psidii MF-1, a brazilian biotype.</title>
        <authorList>
            <person name="Quecine M.C."/>
            <person name="Pachon D.M.R."/>
            <person name="Bonatelli M.L."/>
            <person name="Correr F.H."/>
            <person name="Franceschini L.M."/>
            <person name="Leite T.F."/>
            <person name="Margarido G.R.A."/>
            <person name="Almeida C.A."/>
            <person name="Ferrarezi J.A."/>
            <person name="Labate C.A."/>
        </authorList>
    </citation>
    <scope>NUCLEOTIDE SEQUENCE</scope>
    <source>
        <strain evidence="2">MF-1</strain>
    </source>
</reference>
<sequence>MELCTCPSCAKYTITKPDGTVEKGLLVHRSTRNKHWRCLANKSTNTTLLESCSSLCFDESENSYIFIRNADPIEEPSDDYKEDTMKESEIAVLVLKYISWLNLECGLSKENSQKARDQLIKILEEALKRNGTELTISKLIPRDIRTIIKNLGLEVSFEEYVCCSKCFSLYHAEIAPDVCVYQVSATTQPCGVDLFHPLRMKQDPQVNIFAKELIPPSPKWVHGKILPPHKPRSRIPKSILITQSLTYWLRWFLNVSGVEETMEKWHNELESQPPVPIIDVAQGAMWKTLFQNEARNSSWTLAFSLFIDWFNPLQNKLAGRQVSMGVIALNCLNLPPRLRYQSQYTFLSGIIPGPMQPNMFTISNVLGPLVNELLELRNGIRIHTPKYPKGCQIIVKLAALMGDMVATHKVGGFMSHSATRLCSWCEIVTNERQDLKLGKQRTVQDVRNTSYAYHELESQVKKEDLAKRSGIRWSELNRLPYWDPVLNIMLGVMHNWFEGVLKHQFMYQWGFDWKSEVPTQESSRSSESDFEEMDWSRSETQNINGRLQNEEKKQLKCNIDEVVVPKGVTRVPAQLGTSQCGKLKASE</sequence>
<dbReference type="OrthoDB" id="3269001at2759"/>
<comment type="caution">
    <text evidence="2">The sequence shown here is derived from an EMBL/GenBank/DDBJ whole genome shotgun (WGS) entry which is preliminary data.</text>
</comment>
<organism evidence="2 3">
    <name type="scientific">Austropuccinia psidii MF-1</name>
    <dbReference type="NCBI Taxonomy" id="1389203"/>
    <lineage>
        <taxon>Eukaryota</taxon>
        <taxon>Fungi</taxon>
        <taxon>Dikarya</taxon>
        <taxon>Basidiomycota</taxon>
        <taxon>Pucciniomycotina</taxon>
        <taxon>Pucciniomycetes</taxon>
        <taxon>Pucciniales</taxon>
        <taxon>Sphaerophragmiaceae</taxon>
        <taxon>Austropuccinia</taxon>
    </lineage>
</organism>
<gene>
    <name evidence="2" type="ORF">O181_073447</name>
</gene>
<evidence type="ECO:0000313" key="3">
    <source>
        <dbReference type="Proteomes" id="UP000765509"/>
    </source>
</evidence>
<proteinExistence type="predicted"/>
<evidence type="ECO:0000256" key="1">
    <source>
        <dbReference type="SAM" id="MobiDB-lite"/>
    </source>
</evidence>
<accession>A0A9Q3FB93</accession>
<evidence type="ECO:0008006" key="4">
    <source>
        <dbReference type="Google" id="ProtNLM"/>
    </source>
</evidence>
<dbReference type="Pfam" id="PF02992">
    <property type="entry name" value="Transposase_21"/>
    <property type="match status" value="1"/>
</dbReference>